<dbReference type="PROSITE" id="PS51729">
    <property type="entry name" value="GNAT_YJDJ"/>
    <property type="match status" value="1"/>
</dbReference>
<dbReference type="InterPro" id="IPR031165">
    <property type="entry name" value="GNAT_YJDJ"/>
</dbReference>
<name>A0ABT4UHI9_9BACT</name>
<dbReference type="EMBL" id="JAQGEF010000003">
    <property type="protein sequence ID" value="MDA3613797.1"/>
    <property type="molecule type" value="Genomic_DNA"/>
</dbReference>
<dbReference type="PANTHER" id="PTHR31435">
    <property type="entry name" value="PROTEIN NATD1"/>
    <property type="match status" value="1"/>
</dbReference>
<dbReference type="InterPro" id="IPR045057">
    <property type="entry name" value="Gcn5-rel_NAT"/>
</dbReference>
<proteinExistence type="predicted"/>
<dbReference type="RefSeq" id="WP_407030127.1">
    <property type="nucleotide sequence ID" value="NZ_JAQGEF010000003.1"/>
</dbReference>
<comment type="caution">
    <text evidence="2">The sequence shown here is derived from an EMBL/GenBank/DDBJ whole genome shotgun (WGS) entry which is preliminary data.</text>
</comment>
<dbReference type="InterPro" id="IPR016181">
    <property type="entry name" value="Acyl_CoA_acyltransferase"/>
</dbReference>
<sequence length="100" mass="11663">MMNERAIINNEKQQQFEYIENGELAKLEYRFYKKNIAMMHTTVPESMKGKGVASALAERAFEYAQSINKKVMVYCPFVGAYLKKHPELKSQIDRAYHPNL</sequence>
<dbReference type="Gene3D" id="3.40.630.30">
    <property type="match status" value="1"/>
</dbReference>
<keyword evidence="3" id="KW-1185">Reference proteome</keyword>
<dbReference type="PANTHER" id="PTHR31435:SF10">
    <property type="entry name" value="BSR4717 PROTEIN"/>
    <property type="match status" value="1"/>
</dbReference>
<evidence type="ECO:0000259" key="1">
    <source>
        <dbReference type="PROSITE" id="PS51729"/>
    </source>
</evidence>
<dbReference type="Proteomes" id="UP001210231">
    <property type="component" value="Unassembled WGS sequence"/>
</dbReference>
<feature type="domain" description="N-acetyltransferase" evidence="1">
    <location>
        <begin position="8"/>
        <end position="93"/>
    </location>
</feature>
<dbReference type="Pfam" id="PF14542">
    <property type="entry name" value="Acetyltransf_CG"/>
    <property type="match status" value="1"/>
</dbReference>
<organism evidence="2 3">
    <name type="scientific">Polluticaenibacter yanchengensis</name>
    <dbReference type="NCBI Taxonomy" id="3014562"/>
    <lineage>
        <taxon>Bacteria</taxon>
        <taxon>Pseudomonadati</taxon>
        <taxon>Bacteroidota</taxon>
        <taxon>Chitinophagia</taxon>
        <taxon>Chitinophagales</taxon>
        <taxon>Chitinophagaceae</taxon>
        <taxon>Polluticaenibacter</taxon>
    </lineage>
</organism>
<gene>
    <name evidence="2" type="ORF">O3P16_03175</name>
</gene>
<evidence type="ECO:0000313" key="3">
    <source>
        <dbReference type="Proteomes" id="UP001210231"/>
    </source>
</evidence>
<reference evidence="2 3" key="1">
    <citation type="submission" date="2022-12" db="EMBL/GenBank/DDBJ databases">
        <title>Chitinophagaceae gen. sp. nov., a new member of the family Chitinophagaceae, isolated from soil in a chemical factory.</title>
        <authorList>
            <person name="Ke Z."/>
        </authorList>
    </citation>
    <scope>NUCLEOTIDE SEQUENCE [LARGE SCALE GENOMIC DNA]</scope>
    <source>
        <strain evidence="2 3">LY-5</strain>
    </source>
</reference>
<protein>
    <submittedName>
        <fullName evidence="2">GNAT family N-acetyltransferase</fullName>
    </submittedName>
</protein>
<accession>A0ABT4UHI9</accession>
<dbReference type="SUPFAM" id="SSF55729">
    <property type="entry name" value="Acyl-CoA N-acyltransferases (Nat)"/>
    <property type="match status" value="1"/>
</dbReference>
<evidence type="ECO:0000313" key="2">
    <source>
        <dbReference type="EMBL" id="MDA3613797.1"/>
    </source>
</evidence>